<accession>A0A7J0CFG2</accession>
<proteinExistence type="predicted"/>
<name>A0A7J0CFG2_9ACTN</name>
<dbReference type="Proteomes" id="UP000498980">
    <property type="component" value="Unassembled WGS sequence"/>
</dbReference>
<sequence length="85" mass="9550">MFRTHGSCFVRLRLRDGTWIGGWFGASSYASAYPQNPELFLERAWRMGADGTPLGRIESSRGLYVRAADVDVIELMSPEPREGRA</sequence>
<dbReference type="InterPro" id="IPR045919">
    <property type="entry name" value="DUF6338"/>
</dbReference>
<dbReference type="Pfam" id="PF19865">
    <property type="entry name" value="DUF6338"/>
    <property type="match status" value="1"/>
</dbReference>
<evidence type="ECO:0000313" key="2">
    <source>
        <dbReference type="Proteomes" id="UP000498980"/>
    </source>
</evidence>
<gene>
    <name evidence="1" type="ORF">Sfulv_60510</name>
</gene>
<dbReference type="EMBL" id="BLWC01000001">
    <property type="protein sequence ID" value="GFN01241.1"/>
    <property type="molecule type" value="Genomic_DNA"/>
</dbReference>
<dbReference type="AlphaFoldDB" id="A0A7J0CFG2"/>
<keyword evidence="2" id="KW-1185">Reference proteome</keyword>
<organism evidence="1 2">
    <name type="scientific">Streptomyces fulvorobeus</name>
    <dbReference type="NCBI Taxonomy" id="284028"/>
    <lineage>
        <taxon>Bacteria</taxon>
        <taxon>Bacillati</taxon>
        <taxon>Actinomycetota</taxon>
        <taxon>Actinomycetes</taxon>
        <taxon>Kitasatosporales</taxon>
        <taxon>Streptomycetaceae</taxon>
        <taxon>Streptomyces</taxon>
    </lineage>
</organism>
<comment type="caution">
    <text evidence="1">The sequence shown here is derived from an EMBL/GenBank/DDBJ whole genome shotgun (WGS) entry which is preliminary data.</text>
</comment>
<evidence type="ECO:0000313" key="1">
    <source>
        <dbReference type="EMBL" id="GFN01241.1"/>
    </source>
</evidence>
<protein>
    <submittedName>
        <fullName evidence="1">Uncharacterized protein</fullName>
    </submittedName>
</protein>
<reference evidence="1 2" key="1">
    <citation type="submission" date="2020-05" db="EMBL/GenBank/DDBJ databases">
        <title>Whole genome shotgun sequence of Streptomyces fulvorobeus NBRC 15897.</title>
        <authorList>
            <person name="Komaki H."/>
            <person name="Tamura T."/>
        </authorList>
    </citation>
    <scope>NUCLEOTIDE SEQUENCE [LARGE SCALE GENOMIC DNA]</scope>
    <source>
        <strain evidence="1 2">NBRC 15897</strain>
    </source>
</reference>